<evidence type="ECO:0000256" key="6">
    <source>
        <dbReference type="ARBA" id="ARBA00004661"/>
    </source>
</evidence>
<evidence type="ECO:0000256" key="9">
    <source>
        <dbReference type="ARBA" id="ARBA00017684"/>
    </source>
</evidence>
<evidence type="ECO:0000256" key="10">
    <source>
        <dbReference type="ARBA" id="ARBA00022490"/>
    </source>
</evidence>
<dbReference type="GO" id="GO:0008652">
    <property type="term" value="P:amino acid biosynthetic process"/>
    <property type="evidence" value="ECO:0007669"/>
    <property type="project" value="UniProtKB-KW"/>
</dbReference>
<comment type="catalytic activity">
    <reaction evidence="1 19">
        <text>7-phospho-2-dehydro-3-deoxy-D-arabino-heptonate = 3-dehydroquinate + phosphate</text>
        <dbReference type="Rhea" id="RHEA:21968"/>
        <dbReference type="ChEBI" id="CHEBI:32364"/>
        <dbReference type="ChEBI" id="CHEBI:43474"/>
        <dbReference type="ChEBI" id="CHEBI:58394"/>
        <dbReference type="EC" id="4.2.3.4"/>
    </reaction>
</comment>
<dbReference type="Gene3D" id="1.20.1090.10">
    <property type="entry name" value="Dehydroquinate synthase-like - alpha domain"/>
    <property type="match status" value="1"/>
</dbReference>
<comment type="subcellular location">
    <subcellularLocation>
        <location evidence="5 19">Cytoplasm</location>
    </subcellularLocation>
</comment>
<feature type="domain" description="3-dehydroquinate synthase C-terminal" evidence="21">
    <location>
        <begin position="186"/>
        <end position="330"/>
    </location>
</feature>
<dbReference type="Pfam" id="PF01761">
    <property type="entry name" value="DHQ_synthase"/>
    <property type="match status" value="1"/>
</dbReference>
<evidence type="ECO:0000256" key="1">
    <source>
        <dbReference type="ARBA" id="ARBA00001393"/>
    </source>
</evidence>
<evidence type="ECO:0000259" key="20">
    <source>
        <dbReference type="Pfam" id="PF01761"/>
    </source>
</evidence>
<comment type="function">
    <text evidence="4 19">Catalyzes the conversion of 3-deoxy-D-arabino-heptulosonate 7-phosphate (DAHP) to dehydroquinate (DHQ).</text>
</comment>
<dbReference type="InterPro" id="IPR050071">
    <property type="entry name" value="Dehydroquinate_synthase"/>
</dbReference>
<feature type="binding site" evidence="19">
    <location>
        <begin position="110"/>
        <end position="114"/>
    </location>
    <ligand>
        <name>NAD(+)</name>
        <dbReference type="ChEBI" id="CHEBI:57540"/>
    </ligand>
</feature>
<keyword evidence="13 19" id="KW-0547">Nucleotide-binding</keyword>
<evidence type="ECO:0000256" key="5">
    <source>
        <dbReference type="ARBA" id="ARBA00004496"/>
    </source>
</evidence>
<dbReference type="PIRSF" id="PIRSF001455">
    <property type="entry name" value="DHQ_synth"/>
    <property type="match status" value="1"/>
</dbReference>
<dbReference type="GO" id="GO:0005737">
    <property type="term" value="C:cytoplasm"/>
    <property type="evidence" value="ECO:0007669"/>
    <property type="project" value="UniProtKB-SubCell"/>
</dbReference>
<proteinExistence type="inferred from homology"/>
<comment type="cofactor">
    <cofactor evidence="2 19">
        <name>NAD(+)</name>
        <dbReference type="ChEBI" id="CHEBI:57540"/>
    </cofactor>
</comment>
<feature type="domain" description="3-dehydroquinate synthase N-terminal" evidence="20">
    <location>
        <begin position="73"/>
        <end position="184"/>
    </location>
</feature>
<dbReference type="PANTHER" id="PTHR43622">
    <property type="entry name" value="3-DEHYDROQUINATE SYNTHASE"/>
    <property type="match status" value="1"/>
</dbReference>
<dbReference type="Pfam" id="PF24621">
    <property type="entry name" value="DHQS_C"/>
    <property type="match status" value="1"/>
</dbReference>
<evidence type="ECO:0000256" key="18">
    <source>
        <dbReference type="ARBA" id="ARBA00023285"/>
    </source>
</evidence>
<evidence type="ECO:0000256" key="3">
    <source>
        <dbReference type="ARBA" id="ARBA00001947"/>
    </source>
</evidence>
<evidence type="ECO:0000256" key="19">
    <source>
        <dbReference type="HAMAP-Rule" id="MF_00110"/>
    </source>
</evidence>
<keyword evidence="12 19" id="KW-0479">Metal-binding</keyword>
<evidence type="ECO:0000256" key="13">
    <source>
        <dbReference type="ARBA" id="ARBA00022741"/>
    </source>
</evidence>
<dbReference type="GO" id="GO:0003856">
    <property type="term" value="F:3-dehydroquinate synthase activity"/>
    <property type="evidence" value="ECO:0007669"/>
    <property type="project" value="UniProtKB-UniRule"/>
</dbReference>
<evidence type="ECO:0000256" key="16">
    <source>
        <dbReference type="ARBA" id="ARBA00023141"/>
    </source>
</evidence>
<dbReference type="EC" id="4.2.3.4" evidence="8 19"/>
<comment type="cofactor">
    <cofactor evidence="19">
        <name>Co(2+)</name>
        <dbReference type="ChEBI" id="CHEBI:48828"/>
    </cofactor>
    <cofactor evidence="19">
        <name>Zn(2+)</name>
        <dbReference type="ChEBI" id="CHEBI:29105"/>
    </cofactor>
    <text evidence="19">Binds 1 divalent metal cation per subunit. Can use either Co(2+) or Zn(2+).</text>
</comment>
<feature type="binding site" evidence="19">
    <location>
        <position position="270"/>
    </location>
    <ligand>
        <name>Zn(2+)</name>
        <dbReference type="ChEBI" id="CHEBI:29105"/>
    </ligand>
</feature>
<evidence type="ECO:0000313" key="23">
    <source>
        <dbReference type="Proteomes" id="UP001139103"/>
    </source>
</evidence>
<evidence type="ECO:0000256" key="15">
    <source>
        <dbReference type="ARBA" id="ARBA00023027"/>
    </source>
</evidence>
<organism evidence="22 23">
    <name type="scientific">Blastopirellula sediminis</name>
    <dbReference type="NCBI Taxonomy" id="2894196"/>
    <lineage>
        <taxon>Bacteria</taxon>
        <taxon>Pseudomonadati</taxon>
        <taxon>Planctomycetota</taxon>
        <taxon>Planctomycetia</taxon>
        <taxon>Pirellulales</taxon>
        <taxon>Pirellulaceae</taxon>
        <taxon>Blastopirellula</taxon>
    </lineage>
</organism>
<name>A0A9X1MQ71_9BACT</name>
<dbReference type="EMBL" id="JAJKFT010000010">
    <property type="protein sequence ID" value="MCC9630360.1"/>
    <property type="molecule type" value="Genomic_DNA"/>
</dbReference>
<dbReference type="SUPFAM" id="SSF56796">
    <property type="entry name" value="Dehydroquinate synthase-like"/>
    <property type="match status" value="1"/>
</dbReference>
<dbReference type="GO" id="GO:0009073">
    <property type="term" value="P:aromatic amino acid family biosynthetic process"/>
    <property type="evidence" value="ECO:0007669"/>
    <property type="project" value="UniProtKB-KW"/>
</dbReference>
<dbReference type="AlphaFoldDB" id="A0A9X1MQ71"/>
<comment type="similarity">
    <text evidence="7 19">Belongs to the sugar phosphate cyclases superfamily. Dehydroquinate synthase family.</text>
</comment>
<evidence type="ECO:0000256" key="8">
    <source>
        <dbReference type="ARBA" id="ARBA00013031"/>
    </source>
</evidence>
<comment type="caution">
    <text evidence="22">The sequence shown here is derived from an EMBL/GenBank/DDBJ whole genome shotgun (WGS) entry which is preliminary data.</text>
</comment>
<evidence type="ECO:0000256" key="2">
    <source>
        <dbReference type="ARBA" id="ARBA00001911"/>
    </source>
</evidence>
<dbReference type="PANTHER" id="PTHR43622:SF7">
    <property type="entry name" value="3-DEHYDROQUINATE SYNTHASE, CHLOROPLASTIC"/>
    <property type="match status" value="1"/>
</dbReference>
<keyword evidence="16 19" id="KW-0057">Aromatic amino acid biosynthesis</keyword>
<evidence type="ECO:0000256" key="11">
    <source>
        <dbReference type="ARBA" id="ARBA00022605"/>
    </source>
</evidence>
<dbReference type="InterPro" id="IPR016037">
    <property type="entry name" value="DHQ_synth_AroB"/>
</dbReference>
<protein>
    <recommendedName>
        <fullName evidence="9 19">3-dehydroquinate synthase</fullName>
        <shortName evidence="19">DHQS</shortName>
        <ecNumber evidence="8 19">4.2.3.4</ecNumber>
    </recommendedName>
</protein>
<evidence type="ECO:0000256" key="4">
    <source>
        <dbReference type="ARBA" id="ARBA00003485"/>
    </source>
</evidence>
<dbReference type="InterPro" id="IPR030960">
    <property type="entry name" value="DHQS/DOIS_N"/>
</dbReference>
<keyword evidence="23" id="KW-1185">Reference proteome</keyword>
<dbReference type="Gene3D" id="3.40.50.1970">
    <property type="match status" value="1"/>
</dbReference>
<keyword evidence="15 19" id="KW-0520">NAD</keyword>
<evidence type="ECO:0000256" key="14">
    <source>
        <dbReference type="ARBA" id="ARBA00022833"/>
    </source>
</evidence>
<comment type="cofactor">
    <cofactor evidence="3">
        <name>Zn(2+)</name>
        <dbReference type="ChEBI" id="CHEBI:29105"/>
    </cofactor>
</comment>
<keyword evidence="14 19" id="KW-0862">Zinc</keyword>
<sequence length="365" mass="38927">MTAEHEIVRVQLSERSYDIEIGAGIIPSAADFFAARTKISHAIIITDDQVRPLYADTIAAACTAAGMRTTLLSVPAGETSKSIAMADRLWNESLAAGADRKSVVIAVGGGVIGDLAGFIAATFARGLAFFQVPTTLLAQVDSSVGGKVGINLPAAKNMVGAFWQPQGVLIDVDVLTSLPEREYRAGLAEVVKYGVILDADFFAYLEANVDAIREREQKVLTQVIARCCQLKADVVQADERETTGLRAVLNYGHTFCHAFEATCGYGELLHGEAVSIGMLCASRLAESMNRISAEITQRQFKLLTALGLPTAPPQVDIDQVMAAMQRDKKVEHGKLQFVLPSAMGKVELVGSVSTSLAKQAISDGQ</sequence>
<dbReference type="GO" id="GO:0046872">
    <property type="term" value="F:metal ion binding"/>
    <property type="evidence" value="ECO:0007669"/>
    <property type="project" value="UniProtKB-KW"/>
</dbReference>
<dbReference type="GO" id="GO:0009423">
    <property type="term" value="P:chorismate biosynthetic process"/>
    <property type="evidence" value="ECO:0007669"/>
    <property type="project" value="UniProtKB-UniRule"/>
</dbReference>
<keyword evidence="17 19" id="KW-0456">Lyase</keyword>
<dbReference type="Proteomes" id="UP001139103">
    <property type="component" value="Unassembled WGS sequence"/>
</dbReference>
<dbReference type="RefSeq" id="WP_230221429.1">
    <property type="nucleotide sequence ID" value="NZ_JAJKFT010000010.1"/>
</dbReference>
<accession>A0A9X1MQ71</accession>
<feature type="binding site" evidence="19">
    <location>
        <position position="147"/>
    </location>
    <ligand>
        <name>NAD(+)</name>
        <dbReference type="ChEBI" id="CHEBI:57540"/>
    </ligand>
</feature>
<feature type="binding site" evidence="19">
    <location>
        <begin position="134"/>
        <end position="135"/>
    </location>
    <ligand>
        <name>NAD(+)</name>
        <dbReference type="ChEBI" id="CHEBI:57540"/>
    </ligand>
</feature>
<keyword evidence="11 19" id="KW-0028">Amino-acid biosynthesis</keyword>
<dbReference type="HAMAP" id="MF_00110">
    <property type="entry name" value="DHQ_synthase"/>
    <property type="match status" value="1"/>
</dbReference>
<comment type="caution">
    <text evidence="19">Lacks conserved residue(s) required for the propagation of feature annotation.</text>
</comment>
<dbReference type="GO" id="GO:0000166">
    <property type="term" value="F:nucleotide binding"/>
    <property type="evidence" value="ECO:0007669"/>
    <property type="project" value="UniProtKB-KW"/>
</dbReference>
<keyword evidence="18 19" id="KW-0170">Cobalt</keyword>
<comment type="pathway">
    <text evidence="6 19">Metabolic intermediate biosynthesis; chorismate biosynthesis; chorismate from D-erythrose 4-phosphate and phosphoenolpyruvate: step 2/7.</text>
</comment>
<evidence type="ECO:0000313" key="22">
    <source>
        <dbReference type="EMBL" id="MCC9630360.1"/>
    </source>
</evidence>
<dbReference type="NCBIfam" id="TIGR01357">
    <property type="entry name" value="aroB"/>
    <property type="match status" value="1"/>
</dbReference>
<dbReference type="FunFam" id="3.40.50.1970:FF:000007">
    <property type="entry name" value="Pentafunctional AROM polypeptide"/>
    <property type="match status" value="1"/>
</dbReference>
<dbReference type="CDD" id="cd08195">
    <property type="entry name" value="DHQS"/>
    <property type="match status" value="1"/>
</dbReference>
<dbReference type="InterPro" id="IPR056179">
    <property type="entry name" value="DHQS_C"/>
</dbReference>
<feature type="binding site" evidence="19">
    <location>
        <position position="156"/>
    </location>
    <ligand>
        <name>NAD(+)</name>
        <dbReference type="ChEBI" id="CHEBI:57540"/>
    </ligand>
</feature>
<evidence type="ECO:0000256" key="12">
    <source>
        <dbReference type="ARBA" id="ARBA00022723"/>
    </source>
</evidence>
<feature type="binding site" evidence="19">
    <location>
        <position position="189"/>
    </location>
    <ligand>
        <name>Zn(2+)</name>
        <dbReference type="ChEBI" id="CHEBI:29105"/>
    </ligand>
</feature>
<keyword evidence="10 19" id="KW-0963">Cytoplasm</keyword>
<evidence type="ECO:0000256" key="17">
    <source>
        <dbReference type="ARBA" id="ARBA00023239"/>
    </source>
</evidence>
<feature type="binding site" evidence="19">
    <location>
        <position position="253"/>
    </location>
    <ligand>
        <name>Zn(2+)</name>
        <dbReference type="ChEBI" id="CHEBI:29105"/>
    </ligand>
</feature>
<reference evidence="22" key="1">
    <citation type="submission" date="2021-11" db="EMBL/GenBank/DDBJ databases">
        <title>Genome sequence.</title>
        <authorList>
            <person name="Sun Q."/>
        </authorList>
    </citation>
    <scope>NUCLEOTIDE SEQUENCE</scope>
    <source>
        <strain evidence="22">JC732</strain>
    </source>
</reference>
<gene>
    <name evidence="19 22" type="primary">aroB</name>
    <name evidence="22" type="ORF">LOC68_18345</name>
</gene>
<dbReference type="InterPro" id="IPR030963">
    <property type="entry name" value="DHQ_synth_fam"/>
</dbReference>
<evidence type="ECO:0000256" key="7">
    <source>
        <dbReference type="ARBA" id="ARBA00005412"/>
    </source>
</evidence>
<evidence type="ECO:0000259" key="21">
    <source>
        <dbReference type="Pfam" id="PF24621"/>
    </source>
</evidence>